<dbReference type="SUPFAM" id="SSF53335">
    <property type="entry name" value="S-adenosyl-L-methionine-dependent methyltransferases"/>
    <property type="match status" value="1"/>
</dbReference>
<protein>
    <submittedName>
        <fullName evidence="3">Putative methyltransferase, CHP00095 family</fullName>
    </submittedName>
</protein>
<dbReference type="PIRSF" id="PIRSF004553">
    <property type="entry name" value="CHP00095"/>
    <property type="match status" value="1"/>
</dbReference>
<dbReference type="PANTHER" id="PTHR43542:SF1">
    <property type="entry name" value="METHYLTRANSFERASE"/>
    <property type="match status" value="1"/>
</dbReference>
<accession>B6BIU2</accession>
<organism evidence="3 4">
    <name type="scientific">Sulfurimonas gotlandica (strain DSM 19862 / JCM 16533 / GD1)</name>
    <dbReference type="NCBI Taxonomy" id="929558"/>
    <lineage>
        <taxon>Bacteria</taxon>
        <taxon>Pseudomonadati</taxon>
        <taxon>Campylobacterota</taxon>
        <taxon>Epsilonproteobacteria</taxon>
        <taxon>Campylobacterales</taxon>
        <taxon>Sulfurimonadaceae</taxon>
        <taxon>Sulfurimonas</taxon>
    </lineage>
</organism>
<dbReference type="PANTHER" id="PTHR43542">
    <property type="entry name" value="METHYLTRANSFERASE"/>
    <property type="match status" value="1"/>
</dbReference>
<keyword evidence="1 3" id="KW-0489">Methyltransferase</keyword>
<dbReference type="OrthoDB" id="9803017at2"/>
<dbReference type="GO" id="GO:0008168">
    <property type="term" value="F:methyltransferase activity"/>
    <property type="evidence" value="ECO:0007669"/>
    <property type="project" value="UniProtKB-KW"/>
</dbReference>
<evidence type="ECO:0000256" key="1">
    <source>
        <dbReference type="ARBA" id="ARBA00022603"/>
    </source>
</evidence>
<dbReference type="Gene3D" id="3.40.50.150">
    <property type="entry name" value="Vaccinia Virus protein VP39"/>
    <property type="match status" value="1"/>
</dbReference>
<dbReference type="EMBL" id="AFRZ01000001">
    <property type="protein sequence ID" value="EHP30452.1"/>
    <property type="molecule type" value="Genomic_DNA"/>
</dbReference>
<dbReference type="Pfam" id="PF03602">
    <property type="entry name" value="Cons_hypoth95"/>
    <property type="match status" value="1"/>
</dbReference>
<accession>H1FWE9</accession>
<evidence type="ECO:0000256" key="2">
    <source>
        <dbReference type="ARBA" id="ARBA00022679"/>
    </source>
</evidence>
<name>B6BIU2_SULGG</name>
<dbReference type="NCBIfam" id="TIGR00095">
    <property type="entry name" value="16S rRNA (guanine(966)-N(2))-methyltransferase RsmD"/>
    <property type="match status" value="1"/>
</dbReference>
<dbReference type="InterPro" id="IPR004398">
    <property type="entry name" value="RNA_MeTrfase_RsmD"/>
</dbReference>
<dbReference type="PATRIC" id="fig|929558.5.peg.1922"/>
<dbReference type="Proteomes" id="UP000006431">
    <property type="component" value="Unassembled WGS sequence"/>
</dbReference>
<dbReference type="eggNOG" id="COG0742">
    <property type="taxonomic scope" value="Bacteria"/>
</dbReference>
<proteinExistence type="predicted"/>
<keyword evidence="4" id="KW-1185">Reference proteome</keyword>
<sequence length="202" mass="22682">MKNSDKSKSLTKKIISGKFKNKVLKLPSKTTTRSSKSIVLESFFNTIQFDIIDATFVEVFSGSGSIGLEALSRGANNILFMEQDRDAIKVLKENISLTDPSACEVFSGDSFSNINTVISTLKRNKQSAYFYIDPPFSIREGMEDIYDKMITMIASIPPELTELIIIEHMTGLEIPETIGAFKMKKFKKFGNTSLTYLEENME</sequence>
<keyword evidence="2 3" id="KW-0808">Transferase</keyword>
<dbReference type="InterPro" id="IPR029063">
    <property type="entry name" value="SAM-dependent_MTases_sf"/>
</dbReference>
<gene>
    <name evidence="3" type="ORF">SMGD1_1929</name>
</gene>
<dbReference type="GO" id="GO:0031167">
    <property type="term" value="P:rRNA methylation"/>
    <property type="evidence" value="ECO:0007669"/>
    <property type="project" value="InterPro"/>
</dbReference>
<comment type="caution">
    <text evidence="3">The sequence shown here is derived from an EMBL/GenBank/DDBJ whole genome shotgun (WGS) entry which is preliminary data.</text>
</comment>
<evidence type="ECO:0000313" key="3">
    <source>
        <dbReference type="EMBL" id="EHP30452.1"/>
    </source>
</evidence>
<dbReference type="RefSeq" id="WP_008335191.1">
    <property type="nucleotide sequence ID" value="NZ_AFRZ01000001.1"/>
</dbReference>
<dbReference type="HOGENOM" id="CLU_075826_0_1_7"/>
<reference evidence="3 4" key="1">
    <citation type="journal article" date="2012" name="Proc. Natl. Acad. Sci. U.S.A.">
        <title>Genome and physiology of a model Epsilonproteobacterium responsible for sulfide detoxification in marine oxygen depletion zones.</title>
        <authorList>
            <person name="Grote J."/>
            <person name="Schott T."/>
            <person name="Bruckner C.G."/>
            <person name="Glockner F.O."/>
            <person name="Jost G."/>
            <person name="Teeling H."/>
            <person name="Labrenz M."/>
            <person name="Jurgens K."/>
        </authorList>
    </citation>
    <scope>NUCLEOTIDE SEQUENCE [LARGE SCALE GENOMIC DNA]</scope>
    <source>
        <strain evidence="3 4">GD1</strain>
    </source>
</reference>
<dbReference type="STRING" id="929558.SMGD1_1929"/>
<dbReference type="AlphaFoldDB" id="B6BIU2"/>
<evidence type="ECO:0000313" key="4">
    <source>
        <dbReference type="Proteomes" id="UP000006431"/>
    </source>
</evidence>